<dbReference type="Gene3D" id="3.30.1490.20">
    <property type="entry name" value="ATP-grasp fold, A domain"/>
    <property type="match status" value="1"/>
</dbReference>
<dbReference type="GO" id="GO:0005737">
    <property type="term" value="C:cytoplasm"/>
    <property type="evidence" value="ECO:0007669"/>
    <property type="project" value="TreeGrafter"/>
</dbReference>
<organism evidence="1 2">
    <name type="scientific">Turicibacter sanguinis</name>
    <dbReference type="NCBI Taxonomy" id="154288"/>
    <lineage>
        <taxon>Bacteria</taxon>
        <taxon>Bacillati</taxon>
        <taxon>Bacillota</taxon>
        <taxon>Erysipelotrichia</taxon>
        <taxon>Erysipelotrichales</taxon>
        <taxon>Turicibacteraceae</taxon>
        <taxon>Turicibacter</taxon>
    </lineage>
</organism>
<sequence length="341" mass="39822">MVLIGFLHHNKNPQNVEKAVYVAKAAKAQQVEMIYFGTEDVDLKEQTINGYILQKDEWVRVTSPFPQVIINAGSPHKFDNNIISALKQKIPFTSVPIGNKMEVYTRIKQSKKFTSYLIPTESVYKVEDVQRFLSKHHQAILKPINGHQGENVLYIEKKGHEYIINDKGYINQYNERWFASYIKKRLAKRKYLIQVYIHSTTKDGFAYDIRLHMIKNKDGEWQTPIIFPRVSTTKSVVTNCASGGKYVEPYEFLSQNFSIKRYQIKRTLEVFGIELSKHLDQLQIQQKKQVFDELGIDIGIDSRNYIWIYEVNWRPGFIYPTENEDSVIAKNLVEYAITLIK</sequence>
<protein>
    <submittedName>
        <fullName evidence="1">Uncharacterized protein</fullName>
    </submittedName>
</protein>
<dbReference type="GO" id="GO:0016879">
    <property type="term" value="F:ligase activity, forming carbon-nitrogen bonds"/>
    <property type="evidence" value="ECO:0007669"/>
    <property type="project" value="TreeGrafter"/>
</dbReference>
<dbReference type="Pfam" id="PF14398">
    <property type="entry name" value="ATPgrasp_YheCD"/>
    <property type="match status" value="1"/>
</dbReference>
<accession>A0A173TQL9</accession>
<dbReference type="AlphaFoldDB" id="A0A173TQL9"/>
<dbReference type="OrthoDB" id="7869153at2"/>
<evidence type="ECO:0000313" key="1">
    <source>
        <dbReference type="EMBL" id="MTK22552.1"/>
    </source>
</evidence>
<dbReference type="InterPro" id="IPR013815">
    <property type="entry name" value="ATP_grasp_subdomain_1"/>
</dbReference>
<comment type="caution">
    <text evidence="1">The sequence shown here is derived from an EMBL/GenBank/DDBJ whole genome shotgun (WGS) entry which is preliminary data.</text>
</comment>
<dbReference type="GeneID" id="60059012"/>
<dbReference type="SUPFAM" id="SSF56059">
    <property type="entry name" value="Glutathione synthetase ATP-binding domain-like"/>
    <property type="match status" value="1"/>
</dbReference>
<name>A0A173TQL9_9FIRM</name>
<reference evidence="1 2" key="1">
    <citation type="journal article" date="2019" name="Nat. Med.">
        <title>A library of human gut bacterial isolates paired with longitudinal multiomics data enables mechanistic microbiome research.</title>
        <authorList>
            <person name="Poyet M."/>
            <person name="Groussin M."/>
            <person name="Gibbons S.M."/>
            <person name="Avila-Pacheco J."/>
            <person name="Jiang X."/>
            <person name="Kearney S.M."/>
            <person name="Perrotta A.R."/>
            <person name="Berdy B."/>
            <person name="Zhao S."/>
            <person name="Lieberman T.D."/>
            <person name="Swanson P.K."/>
            <person name="Smith M."/>
            <person name="Roesemann S."/>
            <person name="Alexander J.E."/>
            <person name="Rich S.A."/>
            <person name="Livny J."/>
            <person name="Vlamakis H."/>
            <person name="Clish C."/>
            <person name="Bullock K."/>
            <person name="Deik A."/>
            <person name="Scott J."/>
            <person name="Pierce K.A."/>
            <person name="Xavier R.J."/>
            <person name="Alm E.J."/>
        </authorList>
    </citation>
    <scope>NUCLEOTIDE SEQUENCE [LARGE SCALE GENOMIC DNA]</scope>
    <source>
        <strain evidence="1 2">BIOML-A198</strain>
    </source>
</reference>
<dbReference type="Gene3D" id="3.30.470.20">
    <property type="entry name" value="ATP-grasp fold, B domain"/>
    <property type="match status" value="1"/>
</dbReference>
<dbReference type="EMBL" id="WMQE01000042">
    <property type="protein sequence ID" value="MTK22552.1"/>
    <property type="molecule type" value="Genomic_DNA"/>
</dbReference>
<dbReference type="RefSeq" id="WP_006784327.1">
    <property type="nucleotide sequence ID" value="NZ_CABJBH010000011.1"/>
</dbReference>
<dbReference type="PANTHER" id="PTHR21621">
    <property type="entry name" value="RIBOSOMAL PROTEIN S6 MODIFICATION PROTEIN"/>
    <property type="match status" value="1"/>
</dbReference>
<evidence type="ECO:0000313" key="2">
    <source>
        <dbReference type="Proteomes" id="UP000487649"/>
    </source>
</evidence>
<dbReference type="GO" id="GO:0005524">
    <property type="term" value="F:ATP binding"/>
    <property type="evidence" value="ECO:0007669"/>
    <property type="project" value="InterPro"/>
</dbReference>
<proteinExistence type="predicted"/>
<gene>
    <name evidence="1" type="ORF">GMA92_14135</name>
</gene>
<dbReference type="Proteomes" id="UP000487649">
    <property type="component" value="Unassembled WGS sequence"/>
</dbReference>
<dbReference type="PANTHER" id="PTHR21621:SF0">
    <property type="entry name" value="BETA-CITRYLGLUTAMATE SYNTHASE B-RELATED"/>
    <property type="match status" value="1"/>
</dbReference>
<dbReference type="InterPro" id="IPR026838">
    <property type="entry name" value="YheC/D"/>
</dbReference>